<reference evidence="4 5" key="1">
    <citation type="submission" date="2024-05" db="EMBL/GenBank/DDBJ databases">
        <title>Genome sequencing and assembly of Indian major carp, Cirrhinus mrigala (Hamilton, 1822).</title>
        <authorList>
            <person name="Mohindra V."/>
            <person name="Chowdhury L.M."/>
            <person name="Lal K."/>
            <person name="Jena J.K."/>
        </authorList>
    </citation>
    <scope>NUCLEOTIDE SEQUENCE [LARGE SCALE GENOMIC DNA]</scope>
    <source>
        <strain evidence="4">CM1030</strain>
        <tissue evidence="4">Blood</tissue>
    </source>
</reference>
<dbReference type="Gene3D" id="2.40.50.40">
    <property type="match status" value="1"/>
</dbReference>
<comment type="subcellular location">
    <subcellularLocation>
        <location evidence="1">Nucleus</location>
    </subcellularLocation>
</comment>
<dbReference type="PANTHER" id="PTHR37984:SF5">
    <property type="entry name" value="PROTEIN NYNRIN-LIKE"/>
    <property type="match status" value="1"/>
</dbReference>
<evidence type="ECO:0000256" key="1">
    <source>
        <dbReference type="ARBA" id="ARBA00004123"/>
    </source>
</evidence>
<dbReference type="InterPro" id="IPR016197">
    <property type="entry name" value="Chromo-like_dom_sf"/>
</dbReference>
<dbReference type="SMART" id="SM00298">
    <property type="entry name" value="CHROMO"/>
    <property type="match status" value="1"/>
</dbReference>
<evidence type="ECO:0000256" key="2">
    <source>
        <dbReference type="SAM" id="MobiDB-lite"/>
    </source>
</evidence>
<organism evidence="4 5">
    <name type="scientific">Cirrhinus mrigala</name>
    <name type="common">Mrigala</name>
    <dbReference type="NCBI Taxonomy" id="683832"/>
    <lineage>
        <taxon>Eukaryota</taxon>
        <taxon>Metazoa</taxon>
        <taxon>Chordata</taxon>
        <taxon>Craniata</taxon>
        <taxon>Vertebrata</taxon>
        <taxon>Euteleostomi</taxon>
        <taxon>Actinopterygii</taxon>
        <taxon>Neopterygii</taxon>
        <taxon>Teleostei</taxon>
        <taxon>Ostariophysi</taxon>
        <taxon>Cypriniformes</taxon>
        <taxon>Cyprinidae</taxon>
        <taxon>Labeoninae</taxon>
        <taxon>Labeonini</taxon>
        <taxon>Cirrhinus</taxon>
    </lineage>
</organism>
<feature type="compositionally biased region" description="Polar residues" evidence="2">
    <location>
        <begin position="560"/>
        <end position="571"/>
    </location>
</feature>
<dbReference type="InterPro" id="IPR050951">
    <property type="entry name" value="Retrovirus_Pol_polyprotein"/>
</dbReference>
<dbReference type="InterPro" id="IPR000953">
    <property type="entry name" value="Chromo/chromo_shadow_dom"/>
</dbReference>
<dbReference type="InterPro" id="IPR023780">
    <property type="entry name" value="Chromo_domain"/>
</dbReference>
<proteinExistence type="predicted"/>
<keyword evidence="5" id="KW-1185">Reference proteome</keyword>
<evidence type="ECO:0000313" key="5">
    <source>
        <dbReference type="Proteomes" id="UP001529510"/>
    </source>
</evidence>
<dbReference type="Proteomes" id="UP001529510">
    <property type="component" value="Unassembled WGS sequence"/>
</dbReference>
<gene>
    <name evidence="4" type="ORF">M9458_056402</name>
</gene>
<dbReference type="AlphaFoldDB" id="A0ABD0MHK0"/>
<evidence type="ECO:0000259" key="3">
    <source>
        <dbReference type="PROSITE" id="PS50013"/>
    </source>
</evidence>
<dbReference type="SUPFAM" id="SSF54160">
    <property type="entry name" value="Chromo domain-like"/>
    <property type="match status" value="1"/>
</dbReference>
<sequence>MCSLIAKYCQFTCLTERYSLIILPAYVYDPVLFPDSQIHRLPLLDCLPDWTDVENTSPPLNPAEVPNLQAVFAYQSELLKNYQEQLTKLQSVNEHLTHYIRSLPPPMPSMTLHLQLEHRSIQTPTYHSSLKITDHKNIEYFRGPKRLNPRQGRWALFTRFQFTVTYRPGSKNSKADALSRRYVLPNESLKPEPILPPTVILAPITWDIMNEIHREQERDPPPPQCPPNKQYVPQGLRPRVLHAGHPGISRTLQLMKNSFWSVLNPRPSKNCPQASFNHYPFLNDPGHTFQLTSSPICLHPMASPPNIDGLSSFPGLNTPRTLSFTPPQASPPSSASWGFSPPCSRGLANPLRSRPWMTWIKHSERVWDSAHVRLQRAIRTQEFQANRRRRPHPPYQPGQRVWLSTKDIKLRLPSRKLSPRYVGPFKILKRINEMTCQLELPANYHISPSFHVSLLKPVHPEADPGQEAPEPPPLLDIDGIPAYQVNKLLDSRRRGGQLQYLVDWEGYGPEERSWVAANDILDPSLIEEFHRAKPDRPAPQPRGRPRRAPGVAPRGGASVMPSQQREPSPEY</sequence>
<dbReference type="PANTHER" id="PTHR37984">
    <property type="entry name" value="PROTEIN CBG26694"/>
    <property type="match status" value="1"/>
</dbReference>
<dbReference type="PROSITE" id="PS50013">
    <property type="entry name" value="CHROMO_2"/>
    <property type="match status" value="1"/>
</dbReference>
<protein>
    <recommendedName>
        <fullName evidence="3">Chromo domain-containing protein</fullName>
    </recommendedName>
</protein>
<dbReference type="EMBL" id="JAMKFB020000708">
    <property type="protein sequence ID" value="KAL0148256.1"/>
    <property type="molecule type" value="Genomic_DNA"/>
</dbReference>
<feature type="region of interest" description="Disordered" evidence="2">
    <location>
        <begin position="457"/>
        <end position="477"/>
    </location>
</feature>
<dbReference type="Pfam" id="PF24626">
    <property type="entry name" value="SH3_Tf2-1"/>
    <property type="match status" value="1"/>
</dbReference>
<accession>A0ABD0MHK0</accession>
<dbReference type="GO" id="GO:0005634">
    <property type="term" value="C:nucleus"/>
    <property type="evidence" value="ECO:0007669"/>
    <property type="project" value="UniProtKB-SubCell"/>
</dbReference>
<dbReference type="Pfam" id="PF00385">
    <property type="entry name" value="Chromo"/>
    <property type="match status" value="1"/>
</dbReference>
<comment type="caution">
    <text evidence="4">The sequence shown here is derived from an EMBL/GenBank/DDBJ whole genome shotgun (WGS) entry which is preliminary data.</text>
</comment>
<feature type="domain" description="Chromo" evidence="3">
    <location>
        <begin position="483"/>
        <end position="541"/>
    </location>
</feature>
<dbReference type="InterPro" id="IPR056924">
    <property type="entry name" value="SH3_Tf2-1"/>
</dbReference>
<evidence type="ECO:0000313" key="4">
    <source>
        <dbReference type="EMBL" id="KAL0148256.1"/>
    </source>
</evidence>
<name>A0ABD0MHK0_CIRMR</name>
<feature type="compositionally biased region" description="Low complexity" evidence="2">
    <location>
        <begin position="548"/>
        <end position="557"/>
    </location>
</feature>
<feature type="region of interest" description="Disordered" evidence="2">
    <location>
        <begin position="530"/>
        <end position="571"/>
    </location>
</feature>